<proteinExistence type="predicted"/>
<protein>
    <recommendedName>
        <fullName evidence="1">Surface-adhesin protein E-like domain-containing protein</fullName>
    </recommendedName>
</protein>
<evidence type="ECO:0000313" key="3">
    <source>
        <dbReference type="Proteomes" id="UP000705867"/>
    </source>
</evidence>
<organism evidence="2 3">
    <name type="scientific">Candidatus Nitrobium versatile</name>
    <dbReference type="NCBI Taxonomy" id="2884831"/>
    <lineage>
        <taxon>Bacteria</taxon>
        <taxon>Pseudomonadati</taxon>
        <taxon>Nitrospirota</taxon>
        <taxon>Nitrospiria</taxon>
        <taxon>Nitrospirales</taxon>
        <taxon>Nitrospiraceae</taxon>
        <taxon>Candidatus Nitrobium</taxon>
    </lineage>
</organism>
<dbReference type="AlphaFoldDB" id="A0A953LYU2"/>
<evidence type="ECO:0000313" key="2">
    <source>
        <dbReference type="EMBL" id="MBZ0154744.1"/>
    </source>
</evidence>
<dbReference type="EMBL" id="JAIOIV010000010">
    <property type="protein sequence ID" value="MBZ0154744.1"/>
    <property type="molecule type" value="Genomic_DNA"/>
</dbReference>
<reference evidence="2" key="1">
    <citation type="journal article" date="2021" name="bioRxiv">
        <title>Unraveling nitrogen, sulfur and carbon metabolic pathways and microbial community transcriptional responses to substrate deprivation and toxicity stresses in a bioreactor mimicking anoxic brackish coastal sediment conditions.</title>
        <authorList>
            <person name="Martins P.D."/>
            <person name="Echeveste M.J."/>
            <person name="Arshad A."/>
            <person name="Kurth J."/>
            <person name="Ouboter H."/>
            <person name="Jetten M.S.M."/>
            <person name="Welte C.U."/>
        </authorList>
    </citation>
    <scope>NUCLEOTIDE SEQUENCE</scope>
    <source>
        <strain evidence="2">MAG_39</strain>
    </source>
</reference>
<dbReference type="InterPro" id="IPR031939">
    <property type="entry name" value="Adhesin_E-like"/>
</dbReference>
<dbReference type="Proteomes" id="UP000705867">
    <property type="component" value="Unassembled WGS sequence"/>
</dbReference>
<feature type="domain" description="Surface-adhesin protein E-like" evidence="1">
    <location>
        <begin position="42"/>
        <end position="159"/>
    </location>
</feature>
<gene>
    <name evidence="2" type="ORF">K8I29_00845</name>
</gene>
<evidence type="ECO:0000259" key="1">
    <source>
        <dbReference type="Pfam" id="PF16747"/>
    </source>
</evidence>
<sequence length="160" mass="17819">MSGPVEQKGLFSPGMKRLAVLLILALLLAPRSGKADSSGEKWLPIVQSTTGTNYYIDANTLYYRPGNTALAWFKLIEDGDSEDSERIRNLAVFGKSFRNYRYTKVLCEIGCSTGKLRTLTISAYDKAGEVIHRDETLTGQWTTIPSGSCFDTIRQILCKR</sequence>
<reference evidence="2" key="2">
    <citation type="submission" date="2021-08" db="EMBL/GenBank/DDBJ databases">
        <authorList>
            <person name="Dalcin Martins P."/>
        </authorList>
    </citation>
    <scope>NUCLEOTIDE SEQUENCE</scope>
    <source>
        <strain evidence="2">MAG_39</strain>
    </source>
</reference>
<dbReference type="Pfam" id="PF16747">
    <property type="entry name" value="Adhesin_E"/>
    <property type="match status" value="1"/>
</dbReference>
<accession>A0A953LYU2</accession>
<comment type="caution">
    <text evidence="2">The sequence shown here is derived from an EMBL/GenBank/DDBJ whole genome shotgun (WGS) entry which is preliminary data.</text>
</comment>
<name>A0A953LYU2_9BACT</name>